<feature type="transmembrane region" description="Helical" evidence="3">
    <location>
        <begin position="558"/>
        <end position="581"/>
    </location>
</feature>
<feature type="domain" description="CSC1/OSCA1-like cytosolic" evidence="5">
    <location>
        <begin position="223"/>
        <end position="425"/>
    </location>
</feature>
<dbReference type="Pfam" id="PF04547">
    <property type="entry name" value="Anoctamin"/>
    <property type="match status" value="1"/>
</dbReference>
<protein>
    <recommendedName>
        <fullName evidence="8">CSC1/OSCA1-like cytosolic domain-containing protein</fullName>
    </recommendedName>
</protein>
<keyword evidence="7" id="KW-1185">Reference proteome</keyword>
<proteinExistence type="predicted"/>
<feature type="transmembrane region" description="Helical" evidence="3">
    <location>
        <begin position="438"/>
        <end position="459"/>
    </location>
</feature>
<organism evidence="6 7">
    <name type="scientific">Euplotes crassus</name>
    <dbReference type="NCBI Taxonomy" id="5936"/>
    <lineage>
        <taxon>Eukaryota</taxon>
        <taxon>Sar</taxon>
        <taxon>Alveolata</taxon>
        <taxon>Ciliophora</taxon>
        <taxon>Intramacronucleata</taxon>
        <taxon>Spirotrichea</taxon>
        <taxon>Hypotrichia</taxon>
        <taxon>Euplotida</taxon>
        <taxon>Euplotidae</taxon>
        <taxon>Moneuplotes</taxon>
    </lineage>
</organism>
<keyword evidence="3" id="KW-0812">Transmembrane</keyword>
<feature type="transmembrane region" description="Helical" evidence="3">
    <location>
        <begin position="622"/>
        <end position="651"/>
    </location>
</feature>
<feature type="region of interest" description="Disordered" evidence="2">
    <location>
        <begin position="896"/>
        <end position="924"/>
    </location>
</feature>
<evidence type="ECO:0000313" key="7">
    <source>
        <dbReference type="Proteomes" id="UP001295684"/>
    </source>
</evidence>
<dbReference type="PANTHER" id="PTHR13018:SF83">
    <property type="entry name" value="RRM DOMAIN-CONTAINING PROTEIN"/>
    <property type="match status" value="1"/>
</dbReference>
<gene>
    <name evidence="6" type="ORF">ECRASSUSDP1_LOCUS21901</name>
</gene>
<dbReference type="GO" id="GO:0005227">
    <property type="term" value="F:calcium-activated cation channel activity"/>
    <property type="evidence" value="ECO:0007669"/>
    <property type="project" value="InterPro"/>
</dbReference>
<evidence type="ECO:0000313" key="6">
    <source>
        <dbReference type="EMBL" id="CAI2380466.1"/>
    </source>
</evidence>
<evidence type="ECO:0000256" key="1">
    <source>
        <dbReference type="SAM" id="Coils"/>
    </source>
</evidence>
<feature type="compositionally biased region" description="Basic and acidic residues" evidence="2">
    <location>
        <begin position="7"/>
        <end position="23"/>
    </location>
</feature>
<dbReference type="Pfam" id="PF14703">
    <property type="entry name" value="PHM7_cyt"/>
    <property type="match status" value="1"/>
</dbReference>
<dbReference type="InterPro" id="IPR027815">
    <property type="entry name" value="CSC1/OSCA1-like_cyt"/>
</dbReference>
<feature type="transmembrane region" description="Helical" evidence="3">
    <location>
        <begin position="124"/>
        <end position="144"/>
    </location>
</feature>
<evidence type="ECO:0000259" key="4">
    <source>
        <dbReference type="Pfam" id="PF04547"/>
    </source>
</evidence>
<dbReference type="GO" id="GO:0005886">
    <property type="term" value="C:plasma membrane"/>
    <property type="evidence" value="ECO:0007669"/>
    <property type="project" value="TreeGrafter"/>
</dbReference>
<sequence length="999" mass="114633">MEESEEELKNQIEKMDDQNKPEENNDVQAIDFDQYNQTQAEETVVDPLDQCPPDFEWAKIHGKANKVNDIITKEIKTETLKDDYYCKCCHLPTEKLAKPFDICTNVLKLEDLGSGFPLYYQFKAFTIIIYIFMTIIAGIAGLSINLDKSRAEEWDQDTSFVVKTSIGNHGKHHLYYDREPVHWMQALNLICIFIILLGSAVLIFLQNKVITEIDEKNLTPSDYGVMATHLPVDKKQEEVAEWIKQTLPGVEIEYINYCYDIQDIVKVTRKRTRLQEIRAYLMAHKKKILKKHNIEEQEAISREIDLNPPPRARFLCFCKKEYPPIDAVDTGIAKLKKTYEKLEGELEVKTEKDLYCGTAFIVFNKQSNATRAVNYFEVNMIRRAFSFIIYEIFKCNKSKVDGRYWEGKRVYIERPSEPTDVYWENLSVKTIERVKRNFYTNMIASGCLLVAFGVNLGLSYIKDAIDSDSNSGNSGGEEFLIRVISIITSFFVVVINVALGRIIRILAAYEKHETYSKYHLSVAVKLTIAMFINTGITPLFVNFGRKNWFDSGGLMVDIFYNTLTISFISPLVYLLNPVYLIKQCRKKLEERKGNDSKLTQRQANALFEGPPLDMAQRYANTMLLFCMVVFYMYPLPIISVIAVFGALWQYWIEKYVLLRRHKLPEQIGATMAQVFSSMMSFFCFLYAISLLSFSDILSEGDSNHVGLAAFFITLILLFVPTRFIVSKCTTDARKYDEQTYQRHSITFSSDYNRVNPITQKEANIKFLEKLMETGESNDNQALENQKAMLNRQGRYQGVAQYGQFNGGIQMRVQNVYHQPVYSVPTAFQGYRMAFQQPMQNYQYMPVRYQQVMYQPGQMQANYGMRVGINVGGLGFPGVGGMQARMMKPVQMQQYQYSSNQAASAHRQTAVPQNPTTIQQPQQPQVQQRVQYQQPAQYSNYAQPAQVVYRAPQPTATVTPAAFPQPSQPQNFTRAAYVAPAAQPQQYSAPANYSNNAGNQ</sequence>
<feature type="coiled-coil region" evidence="1">
    <location>
        <begin position="325"/>
        <end position="352"/>
    </location>
</feature>
<feature type="domain" description="Anoctamin transmembrane" evidence="4">
    <location>
        <begin position="427"/>
        <end position="732"/>
    </location>
</feature>
<feature type="transmembrane region" description="Helical" evidence="3">
    <location>
        <begin position="705"/>
        <end position="725"/>
    </location>
</feature>
<feature type="region of interest" description="Disordered" evidence="2">
    <location>
        <begin position="1"/>
        <end position="26"/>
    </location>
</feature>
<accession>A0AAD2D5E7</accession>
<feature type="transmembrane region" description="Helical" evidence="3">
    <location>
        <begin position="671"/>
        <end position="693"/>
    </location>
</feature>
<dbReference type="Proteomes" id="UP001295684">
    <property type="component" value="Unassembled WGS sequence"/>
</dbReference>
<keyword evidence="1" id="KW-0175">Coiled coil</keyword>
<comment type="caution">
    <text evidence="6">The sequence shown here is derived from an EMBL/GenBank/DDBJ whole genome shotgun (WGS) entry which is preliminary data.</text>
</comment>
<reference evidence="6" key="1">
    <citation type="submission" date="2023-07" db="EMBL/GenBank/DDBJ databases">
        <authorList>
            <consortium name="AG Swart"/>
            <person name="Singh M."/>
            <person name="Singh A."/>
            <person name="Seah K."/>
            <person name="Emmerich C."/>
        </authorList>
    </citation>
    <scope>NUCLEOTIDE SEQUENCE</scope>
    <source>
        <strain evidence="6">DP1</strain>
    </source>
</reference>
<name>A0AAD2D5E7_EUPCR</name>
<keyword evidence="3" id="KW-1133">Transmembrane helix</keyword>
<feature type="transmembrane region" description="Helical" evidence="3">
    <location>
        <begin position="183"/>
        <end position="205"/>
    </location>
</feature>
<dbReference type="PANTHER" id="PTHR13018">
    <property type="entry name" value="PROBABLE MEMBRANE PROTEIN DUF221-RELATED"/>
    <property type="match status" value="1"/>
</dbReference>
<feature type="transmembrane region" description="Helical" evidence="3">
    <location>
        <begin position="479"/>
        <end position="499"/>
    </location>
</feature>
<dbReference type="InterPro" id="IPR049452">
    <property type="entry name" value="Anoctamin_TM"/>
</dbReference>
<feature type="transmembrane region" description="Helical" evidence="3">
    <location>
        <begin position="520"/>
        <end position="543"/>
    </location>
</feature>
<keyword evidence="3" id="KW-0472">Membrane</keyword>
<evidence type="ECO:0000256" key="3">
    <source>
        <dbReference type="SAM" id="Phobius"/>
    </source>
</evidence>
<evidence type="ECO:0000259" key="5">
    <source>
        <dbReference type="Pfam" id="PF14703"/>
    </source>
</evidence>
<dbReference type="InterPro" id="IPR045122">
    <property type="entry name" value="Csc1-like"/>
</dbReference>
<dbReference type="AlphaFoldDB" id="A0AAD2D5E7"/>
<evidence type="ECO:0008006" key="8">
    <source>
        <dbReference type="Google" id="ProtNLM"/>
    </source>
</evidence>
<dbReference type="EMBL" id="CAMPGE010022427">
    <property type="protein sequence ID" value="CAI2380466.1"/>
    <property type="molecule type" value="Genomic_DNA"/>
</dbReference>
<evidence type="ECO:0000256" key="2">
    <source>
        <dbReference type="SAM" id="MobiDB-lite"/>
    </source>
</evidence>